<evidence type="ECO:0000313" key="2">
    <source>
        <dbReference type="Proteomes" id="UP001060085"/>
    </source>
</evidence>
<sequence length="376" mass="44622">MNGILKVFKAHLCDLVETTFGNGVFELSLKNLIEKHLVYSIDFLFNDETLNDSIVQNTKSCVKIENHLLKHDLAKEQASTSKDLNGSYWWTRSASLKFHCLEVLIKQLRKCFEDSLKWKRERFWCFHLQFEELFWKFRVANEVQNGVKPFNTNSLTSKRDFLANDVCDLESLLVKASWILQYNSRTFQNHFSRIYEGSLKSVDNLSLYYHHPFGEIMFQTFDLLDLLFQLEKDKSFYYHLSFKDVDFNIFFDLQKFNPFNCASISRILVNFFWLFNSAFWSFLVLKFFVYTSFSYHRPFKDLYYLWNSMVLRRMDLRMNSFKGGADGMPQDVEGTIELLQGLVTRAMARRMEKEHRGKIAIFKKIIQDLAWKVIGA</sequence>
<organism evidence="1 2">
    <name type="scientific">Catharanthus roseus</name>
    <name type="common">Madagascar periwinkle</name>
    <name type="synonym">Vinca rosea</name>
    <dbReference type="NCBI Taxonomy" id="4058"/>
    <lineage>
        <taxon>Eukaryota</taxon>
        <taxon>Viridiplantae</taxon>
        <taxon>Streptophyta</taxon>
        <taxon>Embryophyta</taxon>
        <taxon>Tracheophyta</taxon>
        <taxon>Spermatophyta</taxon>
        <taxon>Magnoliopsida</taxon>
        <taxon>eudicotyledons</taxon>
        <taxon>Gunneridae</taxon>
        <taxon>Pentapetalae</taxon>
        <taxon>asterids</taxon>
        <taxon>lamiids</taxon>
        <taxon>Gentianales</taxon>
        <taxon>Apocynaceae</taxon>
        <taxon>Rauvolfioideae</taxon>
        <taxon>Vinceae</taxon>
        <taxon>Catharanthinae</taxon>
        <taxon>Catharanthus</taxon>
    </lineage>
</organism>
<gene>
    <name evidence="1" type="ORF">M9H77_17597</name>
</gene>
<evidence type="ECO:0000313" key="1">
    <source>
        <dbReference type="EMBL" id="KAI5667744.1"/>
    </source>
</evidence>
<dbReference type="EMBL" id="CM044704">
    <property type="protein sequence ID" value="KAI5667744.1"/>
    <property type="molecule type" value="Genomic_DNA"/>
</dbReference>
<dbReference type="Proteomes" id="UP001060085">
    <property type="component" value="Linkage Group LG04"/>
</dbReference>
<comment type="caution">
    <text evidence="1">The sequence shown here is derived from an EMBL/GenBank/DDBJ whole genome shotgun (WGS) entry which is preliminary data.</text>
</comment>
<name>A0ACC0B521_CATRO</name>
<accession>A0ACC0B521</accession>
<keyword evidence="2" id="KW-1185">Reference proteome</keyword>
<protein>
    <submittedName>
        <fullName evidence="1">Uncharacterized protein</fullName>
    </submittedName>
</protein>
<reference evidence="2" key="1">
    <citation type="journal article" date="2023" name="Nat. Plants">
        <title>Single-cell RNA sequencing provides a high-resolution roadmap for understanding the multicellular compartmentation of specialized metabolism.</title>
        <authorList>
            <person name="Sun S."/>
            <person name="Shen X."/>
            <person name="Li Y."/>
            <person name="Li Y."/>
            <person name="Wang S."/>
            <person name="Li R."/>
            <person name="Zhang H."/>
            <person name="Shen G."/>
            <person name="Guo B."/>
            <person name="Wei J."/>
            <person name="Xu J."/>
            <person name="St-Pierre B."/>
            <person name="Chen S."/>
            <person name="Sun C."/>
        </authorList>
    </citation>
    <scope>NUCLEOTIDE SEQUENCE [LARGE SCALE GENOMIC DNA]</scope>
</reference>
<proteinExistence type="predicted"/>